<comment type="similarity">
    <text evidence="2">Belongs to the major facilitator superfamily. MFSD6 family.</text>
</comment>
<accession>C3Y670</accession>
<dbReference type="Gene3D" id="1.20.1250.20">
    <property type="entry name" value="MFS general substrate transporter like domains"/>
    <property type="match status" value="1"/>
</dbReference>
<feature type="non-terminal residue" evidence="8">
    <location>
        <position position="123"/>
    </location>
</feature>
<evidence type="ECO:0000256" key="1">
    <source>
        <dbReference type="ARBA" id="ARBA00004141"/>
    </source>
</evidence>
<keyword evidence="3 6" id="KW-0812">Transmembrane</keyword>
<name>C3Y670_BRAFL</name>
<sequence>EIPGYVISGWIIKRLGHGVVLGVSFVAFGVRLLLYSFVNNPWWAVAIDTLNGCQAVMWAAVTSYASSSAQDNLQTVAQAIMATTFFGIGDPLGNLVGGLIFDQYGAVVSFRCLAVSCLIGFLL</sequence>
<dbReference type="PROSITE" id="PS50850">
    <property type="entry name" value="MFS"/>
    <property type="match status" value="1"/>
</dbReference>
<feature type="transmembrane region" description="Helical" evidence="6">
    <location>
        <begin position="18"/>
        <end position="38"/>
    </location>
</feature>
<evidence type="ECO:0000256" key="6">
    <source>
        <dbReference type="SAM" id="Phobius"/>
    </source>
</evidence>
<dbReference type="PANTHER" id="PTHR16172">
    <property type="entry name" value="MAJOR FACILITATOR SUPERFAMILY DOMAIN-CONTAINING PROTEIN 6-LIKE"/>
    <property type="match status" value="1"/>
</dbReference>
<evidence type="ECO:0000313" key="8">
    <source>
        <dbReference type="EMBL" id="EEN64467.1"/>
    </source>
</evidence>
<dbReference type="SUPFAM" id="SSF103473">
    <property type="entry name" value="MFS general substrate transporter"/>
    <property type="match status" value="1"/>
</dbReference>
<protein>
    <recommendedName>
        <fullName evidence="7">Major facilitator superfamily (MFS) profile domain-containing protein</fullName>
    </recommendedName>
</protein>
<dbReference type="GO" id="GO:0016020">
    <property type="term" value="C:membrane"/>
    <property type="evidence" value="ECO:0007669"/>
    <property type="project" value="UniProtKB-SubCell"/>
</dbReference>
<dbReference type="Pfam" id="PF12832">
    <property type="entry name" value="MFS_1_like"/>
    <property type="match status" value="1"/>
</dbReference>
<evidence type="ECO:0000256" key="5">
    <source>
        <dbReference type="ARBA" id="ARBA00023136"/>
    </source>
</evidence>
<dbReference type="eggNOG" id="KOG3762">
    <property type="taxonomic scope" value="Eukaryota"/>
</dbReference>
<dbReference type="EMBL" id="GG666487">
    <property type="protein sequence ID" value="EEN64467.1"/>
    <property type="molecule type" value="Genomic_DNA"/>
</dbReference>
<evidence type="ECO:0000256" key="4">
    <source>
        <dbReference type="ARBA" id="ARBA00022989"/>
    </source>
</evidence>
<gene>
    <name evidence="8" type="ORF">BRAFLDRAFT_231968</name>
</gene>
<dbReference type="AlphaFoldDB" id="C3Y670"/>
<evidence type="ECO:0000256" key="3">
    <source>
        <dbReference type="ARBA" id="ARBA00022692"/>
    </source>
</evidence>
<dbReference type="InParanoid" id="C3Y670"/>
<dbReference type="InterPro" id="IPR036259">
    <property type="entry name" value="MFS_trans_sf"/>
</dbReference>
<comment type="subcellular location">
    <subcellularLocation>
        <location evidence="1">Membrane</location>
        <topology evidence="1">Multi-pass membrane protein</topology>
    </subcellularLocation>
</comment>
<dbReference type="InterPro" id="IPR020846">
    <property type="entry name" value="MFS_dom"/>
</dbReference>
<evidence type="ECO:0000256" key="2">
    <source>
        <dbReference type="ARBA" id="ARBA00005241"/>
    </source>
</evidence>
<feature type="non-terminal residue" evidence="8">
    <location>
        <position position="1"/>
    </location>
</feature>
<organism>
    <name type="scientific">Branchiostoma floridae</name>
    <name type="common">Florida lancelet</name>
    <name type="synonym">Amphioxus</name>
    <dbReference type="NCBI Taxonomy" id="7739"/>
    <lineage>
        <taxon>Eukaryota</taxon>
        <taxon>Metazoa</taxon>
        <taxon>Chordata</taxon>
        <taxon>Cephalochordata</taxon>
        <taxon>Leptocardii</taxon>
        <taxon>Amphioxiformes</taxon>
        <taxon>Branchiostomatidae</taxon>
        <taxon>Branchiostoma</taxon>
    </lineage>
</organism>
<keyword evidence="4 6" id="KW-1133">Transmembrane helix</keyword>
<dbReference type="InterPro" id="IPR051717">
    <property type="entry name" value="MFS_MFSD6"/>
</dbReference>
<evidence type="ECO:0000259" key="7">
    <source>
        <dbReference type="PROSITE" id="PS50850"/>
    </source>
</evidence>
<reference evidence="8" key="1">
    <citation type="journal article" date="2008" name="Nature">
        <title>The amphioxus genome and the evolution of the chordate karyotype.</title>
        <authorList>
            <consortium name="US DOE Joint Genome Institute (JGI-PGF)"/>
            <person name="Putnam N.H."/>
            <person name="Butts T."/>
            <person name="Ferrier D.E.K."/>
            <person name="Furlong R.F."/>
            <person name="Hellsten U."/>
            <person name="Kawashima T."/>
            <person name="Robinson-Rechavi M."/>
            <person name="Shoguchi E."/>
            <person name="Terry A."/>
            <person name="Yu J.-K."/>
            <person name="Benito-Gutierrez E.L."/>
            <person name="Dubchak I."/>
            <person name="Garcia-Fernandez J."/>
            <person name="Gibson-Brown J.J."/>
            <person name="Grigoriev I.V."/>
            <person name="Horton A.C."/>
            <person name="de Jong P.J."/>
            <person name="Jurka J."/>
            <person name="Kapitonov V.V."/>
            <person name="Kohara Y."/>
            <person name="Kuroki Y."/>
            <person name="Lindquist E."/>
            <person name="Lucas S."/>
            <person name="Osoegawa K."/>
            <person name="Pennacchio L.A."/>
            <person name="Salamov A.A."/>
            <person name="Satou Y."/>
            <person name="Sauka-Spengler T."/>
            <person name="Schmutz J."/>
            <person name="Shin-I T."/>
            <person name="Toyoda A."/>
            <person name="Bronner-Fraser M."/>
            <person name="Fujiyama A."/>
            <person name="Holland L.Z."/>
            <person name="Holland P.W.H."/>
            <person name="Satoh N."/>
            <person name="Rokhsar D.S."/>
        </authorList>
    </citation>
    <scope>NUCLEOTIDE SEQUENCE [LARGE SCALE GENOMIC DNA]</scope>
    <source>
        <strain evidence="8">S238N-H82</strain>
        <tissue evidence="8">Testes</tissue>
    </source>
</reference>
<dbReference type="InterPro" id="IPR024989">
    <property type="entry name" value="MFS_assoc_dom"/>
</dbReference>
<dbReference type="GO" id="GO:0022857">
    <property type="term" value="F:transmembrane transporter activity"/>
    <property type="evidence" value="ECO:0007669"/>
    <property type="project" value="InterPro"/>
</dbReference>
<proteinExistence type="inferred from homology"/>
<keyword evidence="5 6" id="KW-0472">Membrane</keyword>
<dbReference type="PANTHER" id="PTHR16172:SF42">
    <property type="entry name" value="MAJOR FACILITATOR SUPERFAMILY (MFS) PROFILE DOMAIN-CONTAINING PROTEIN"/>
    <property type="match status" value="1"/>
</dbReference>
<feature type="domain" description="Major facilitator superfamily (MFS) profile" evidence="7">
    <location>
        <begin position="1"/>
        <end position="123"/>
    </location>
</feature>